<keyword evidence="3 7" id="KW-0479">Metal-binding</keyword>
<dbReference type="Pfam" id="PF01257">
    <property type="entry name" value="2Fe-2S_thioredx"/>
    <property type="match status" value="1"/>
</dbReference>
<name>A0A1M5QSS0_9BACT</name>
<feature type="binding site" evidence="7">
    <location>
        <position position="83"/>
    </location>
    <ligand>
        <name>[2Fe-2S] cluster</name>
        <dbReference type="ChEBI" id="CHEBI:190135"/>
    </ligand>
</feature>
<dbReference type="OrthoDB" id="9807941at2"/>
<dbReference type="InterPro" id="IPR036249">
    <property type="entry name" value="Thioredoxin-like_sf"/>
</dbReference>
<feature type="binding site" evidence="7">
    <location>
        <position position="124"/>
    </location>
    <ligand>
        <name>[2Fe-2S] cluster</name>
        <dbReference type="ChEBI" id="CHEBI:190135"/>
    </ligand>
</feature>
<organism evidence="8 9">
    <name type="scientific">Thermosipho atlanticus DSM 15807</name>
    <dbReference type="NCBI Taxonomy" id="1123380"/>
    <lineage>
        <taxon>Bacteria</taxon>
        <taxon>Thermotogati</taxon>
        <taxon>Thermotogota</taxon>
        <taxon>Thermotogae</taxon>
        <taxon>Thermotogales</taxon>
        <taxon>Fervidobacteriaceae</taxon>
        <taxon>Thermosipho</taxon>
    </lineage>
</organism>
<keyword evidence="9" id="KW-1185">Reference proteome</keyword>
<sequence length="162" mass="18538">MITTEEIRNIVKEAKNETLEEQDILIYTLHKIQDKIEKSYIPEHAAQIVSEELNIPISKVYEVLTFYTMFSTKPRGKYVIRVCTSLPCHVVNGKEIIQALKDELKIDFNQTTEDGLFTLEESGCLGLCGVSPVIMINQEYYGDLTPEKVREIIRNLKGGEQK</sequence>
<dbReference type="Gene3D" id="1.10.10.1590">
    <property type="entry name" value="NADH-quinone oxidoreductase subunit E"/>
    <property type="match status" value="1"/>
</dbReference>
<dbReference type="Gene3D" id="3.40.30.10">
    <property type="entry name" value="Glutaredoxin"/>
    <property type="match status" value="1"/>
</dbReference>
<dbReference type="InterPro" id="IPR042128">
    <property type="entry name" value="NuoE_dom"/>
</dbReference>
<comment type="cofactor">
    <cofactor evidence="7">
        <name>[2Fe-2S] cluster</name>
        <dbReference type="ChEBI" id="CHEBI:190135"/>
    </cofactor>
    <text evidence="7">Binds 1 [2Fe-2S] cluster.</text>
</comment>
<dbReference type="GO" id="GO:0016491">
    <property type="term" value="F:oxidoreductase activity"/>
    <property type="evidence" value="ECO:0007669"/>
    <property type="project" value="InterPro"/>
</dbReference>
<dbReference type="PANTHER" id="PTHR43342">
    <property type="entry name" value="NADH-QUINONE OXIDOREDUCTASE, E SUBUNIT"/>
    <property type="match status" value="1"/>
</dbReference>
<evidence type="ECO:0000256" key="4">
    <source>
        <dbReference type="ARBA" id="ARBA00023004"/>
    </source>
</evidence>
<evidence type="ECO:0000256" key="7">
    <source>
        <dbReference type="PIRSR" id="PIRSR000216-1"/>
    </source>
</evidence>
<evidence type="ECO:0000256" key="1">
    <source>
        <dbReference type="ARBA" id="ARBA00010643"/>
    </source>
</evidence>
<dbReference type="InterPro" id="IPR028431">
    <property type="entry name" value="NADP_DH_HndA-like"/>
</dbReference>
<dbReference type="SUPFAM" id="SSF52833">
    <property type="entry name" value="Thioredoxin-like"/>
    <property type="match status" value="1"/>
</dbReference>
<comment type="cofactor">
    <cofactor evidence="6">
        <name>[2Fe-2S] cluster</name>
        <dbReference type="ChEBI" id="CHEBI:190135"/>
    </cofactor>
</comment>
<dbReference type="GO" id="GO:0046872">
    <property type="term" value="F:metal ion binding"/>
    <property type="evidence" value="ECO:0007669"/>
    <property type="project" value="UniProtKB-KW"/>
</dbReference>
<dbReference type="GO" id="GO:0051537">
    <property type="term" value="F:2 iron, 2 sulfur cluster binding"/>
    <property type="evidence" value="ECO:0007669"/>
    <property type="project" value="UniProtKB-KW"/>
</dbReference>
<dbReference type="Proteomes" id="UP000242592">
    <property type="component" value="Unassembled WGS sequence"/>
</dbReference>
<evidence type="ECO:0000256" key="2">
    <source>
        <dbReference type="ARBA" id="ARBA00022714"/>
    </source>
</evidence>
<feature type="binding site" evidence="7">
    <location>
        <position position="128"/>
    </location>
    <ligand>
        <name>[2Fe-2S] cluster</name>
        <dbReference type="ChEBI" id="CHEBI:190135"/>
    </ligand>
</feature>
<gene>
    <name evidence="8" type="ORF">SAMN02745199_0127</name>
</gene>
<dbReference type="PANTHER" id="PTHR43342:SF1">
    <property type="entry name" value="BIFURCATING [FEFE] HYDROGENASE GAMMA SUBUNIT"/>
    <property type="match status" value="1"/>
</dbReference>
<proteinExistence type="inferred from homology"/>
<evidence type="ECO:0000313" key="9">
    <source>
        <dbReference type="Proteomes" id="UP000242592"/>
    </source>
</evidence>
<comment type="similarity">
    <text evidence="1">Belongs to the complex I 24 kDa subunit family.</text>
</comment>
<evidence type="ECO:0000256" key="6">
    <source>
        <dbReference type="ARBA" id="ARBA00034078"/>
    </source>
</evidence>
<dbReference type="InterPro" id="IPR002023">
    <property type="entry name" value="NuoE-like"/>
</dbReference>
<evidence type="ECO:0000256" key="5">
    <source>
        <dbReference type="ARBA" id="ARBA00023014"/>
    </source>
</evidence>
<keyword evidence="2 7" id="KW-0001">2Fe-2S</keyword>
<protein>
    <submittedName>
        <fullName evidence="8">NADH-quinone oxidoreductase subunit E</fullName>
    </submittedName>
</protein>
<reference evidence="9" key="1">
    <citation type="submission" date="2016-11" db="EMBL/GenBank/DDBJ databases">
        <authorList>
            <person name="Varghese N."/>
            <person name="Submissions S."/>
        </authorList>
    </citation>
    <scope>NUCLEOTIDE SEQUENCE [LARGE SCALE GENOMIC DNA]</scope>
    <source>
        <strain evidence="9">DSM 15807</strain>
    </source>
</reference>
<dbReference type="STRING" id="1123380.SAMN02745199_0127"/>
<evidence type="ECO:0000313" key="8">
    <source>
        <dbReference type="EMBL" id="SHH17174.1"/>
    </source>
</evidence>
<keyword evidence="5 7" id="KW-0411">Iron-sulfur</keyword>
<feature type="binding site" evidence="7">
    <location>
        <position position="88"/>
    </location>
    <ligand>
        <name>[2Fe-2S] cluster</name>
        <dbReference type="ChEBI" id="CHEBI:190135"/>
    </ligand>
</feature>
<dbReference type="PIRSF" id="PIRSF000216">
    <property type="entry name" value="NADH_DH_24kDa"/>
    <property type="match status" value="1"/>
</dbReference>
<keyword evidence="4 7" id="KW-0408">Iron</keyword>
<dbReference type="AlphaFoldDB" id="A0A1M5QSS0"/>
<dbReference type="InterPro" id="IPR041921">
    <property type="entry name" value="NuoE_N"/>
</dbReference>
<accession>A0A1M5QSS0</accession>
<dbReference type="EMBL" id="FQXN01000001">
    <property type="protein sequence ID" value="SHH17174.1"/>
    <property type="molecule type" value="Genomic_DNA"/>
</dbReference>
<dbReference type="CDD" id="cd03064">
    <property type="entry name" value="TRX_Fd_NuoE"/>
    <property type="match status" value="1"/>
</dbReference>
<evidence type="ECO:0000256" key="3">
    <source>
        <dbReference type="ARBA" id="ARBA00022723"/>
    </source>
</evidence>
<dbReference type="RefSeq" id="WP_073071002.1">
    <property type="nucleotide sequence ID" value="NZ_FQXN01000001.1"/>
</dbReference>